<sequence>MMFAEGKVKDFNPIRSIGFTEWLTEQVLKGHDAAHWSPAVPPKQTIETVFRKVVKAIDEDSEGRPLDPLRPHGDYHGLLSCGPLREDEIEIGTEPARRARKDFDDDLVVIDLFDDFRPMTAHRPVPWNAAAAPAVAA</sequence>
<name>A0A850LI88_9RHOB</name>
<gene>
    <name evidence="1" type="ORF">HW564_11205</name>
</gene>
<proteinExistence type="predicted"/>
<dbReference type="RefSeq" id="WP_144083964.1">
    <property type="nucleotide sequence ID" value="NZ_CP076685.1"/>
</dbReference>
<dbReference type="AlphaFoldDB" id="A0A850LI88"/>
<evidence type="ECO:0000313" key="2">
    <source>
        <dbReference type="Proteomes" id="UP000565723"/>
    </source>
</evidence>
<dbReference type="Proteomes" id="UP000565723">
    <property type="component" value="Unassembled WGS sequence"/>
</dbReference>
<dbReference type="EMBL" id="JABXIY010000028">
    <property type="protein sequence ID" value="NVK97489.1"/>
    <property type="molecule type" value="Genomic_DNA"/>
</dbReference>
<evidence type="ECO:0000313" key="1">
    <source>
        <dbReference type="EMBL" id="NVK97489.1"/>
    </source>
</evidence>
<protein>
    <submittedName>
        <fullName evidence="1">Uncharacterized protein</fullName>
    </submittedName>
</protein>
<comment type="caution">
    <text evidence="1">The sequence shown here is derived from an EMBL/GenBank/DDBJ whole genome shotgun (WGS) entry which is preliminary data.</text>
</comment>
<reference evidence="1 2" key="1">
    <citation type="journal article" date="2020" name="Proc. Natl. Acad. Sci. U.S.A.">
        <title>Ecological drivers of bacterial community assembly in synthetic phycospheres.</title>
        <authorList>
            <person name="Fu H."/>
            <person name="Uchimiya M."/>
            <person name="Gore J."/>
            <person name="Moran M.A."/>
        </authorList>
    </citation>
    <scope>NUCLEOTIDE SEQUENCE [LARGE SCALE GENOMIC DNA]</scope>
    <source>
        <strain evidence="1">HF-Din03</strain>
    </source>
</reference>
<organism evidence="1 2">
    <name type="scientific">Ruegeria pomeroyi</name>
    <dbReference type="NCBI Taxonomy" id="89184"/>
    <lineage>
        <taxon>Bacteria</taxon>
        <taxon>Pseudomonadati</taxon>
        <taxon>Pseudomonadota</taxon>
        <taxon>Alphaproteobacteria</taxon>
        <taxon>Rhodobacterales</taxon>
        <taxon>Roseobacteraceae</taxon>
        <taxon>Ruegeria</taxon>
    </lineage>
</organism>
<accession>A0A850LI88</accession>